<feature type="chain" id="PRO_5003636166" description="DUF3828 domain-containing protein" evidence="1">
    <location>
        <begin position="17"/>
        <end position="160"/>
    </location>
</feature>
<proteinExistence type="predicted"/>
<accession>I0WHS7</accession>
<dbReference type="AlphaFoldDB" id="I0WHS7"/>
<dbReference type="PROSITE" id="PS51257">
    <property type="entry name" value="PROKAR_LIPOPROTEIN"/>
    <property type="match status" value="1"/>
</dbReference>
<protein>
    <recommendedName>
        <fullName evidence="4">DUF3828 domain-containing protein</fullName>
    </recommendedName>
</protein>
<sequence>MRITVLLLLVLVIACAQTNGKKTNAVPAKSKAQPEYEVALRFISDYARYSNDMDSETRLIDWIGSRKDITDSFKSELRRILDEAEKESPETGLGFDPVVDAQDFPSSFEIAQTDGMYVVVKGIEWPEFKLTISVRSVGGKWCVDGAGIVNIPENKRIQRY</sequence>
<evidence type="ECO:0000313" key="3">
    <source>
        <dbReference type="Proteomes" id="UP000005938"/>
    </source>
</evidence>
<gene>
    <name evidence="2" type="ORF">W5A_03334</name>
</gene>
<evidence type="ECO:0000313" key="2">
    <source>
        <dbReference type="EMBL" id="EID75943.1"/>
    </source>
</evidence>
<evidence type="ECO:0000256" key="1">
    <source>
        <dbReference type="SAM" id="SignalP"/>
    </source>
</evidence>
<feature type="signal peptide" evidence="1">
    <location>
        <begin position="1"/>
        <end position="16"/>
    </location>
</feature>
<evidence type="ECO:0008006" key="4">
    <source>
        <dbReference type="Google" id="ProtNLM"/>
    </source>
</evidence>
<name>I0WHS7_9FLAO</name>
<comment type="caution">
    <text evidence="2">The sequence shown here is derived from an EMBL/GenBank/DDBJ whole genome shotgun (WGS) entry which is preliminary data.</text>
</comment>
<keyword evidence="1" id="KW-0732">Signal</keyword>
<organism evidence="2 3">
    <name type="scientific">Imtechella halotolerans K1</name>
    <dbReference type="NCBI Taxonomy" id="946077"/>
    <lineage>
        <taxon>Bacteria</taxon>
        <taxon>Pseudomonadati</taxon>
        <taxon>Bacteroidota</taxon>
        <taxon>Flavobacteriia</taxon>
        <taxon>Flavobacteriales</taxon>
        <taxon>Flavobacteriaceae</taxon>
        <taxon>Imtechella</taxon>
    </lineage>
</organism>
<dbReference type="eggNOG" id="ENOG50331RA">
    <property type="taxonomic scope" value="Bacteria"/>
</dbReference>
<dbReference type="EMBL" id="AJJU01000003">
    <property type="protein sequence ID" value="EID75943.1"/>
    <property type="molecule type" value="Genomic_DNA"/>
</dbReference>
<dbReference type="RefSeq" id="WP_008237404.1">
    <property type="nucleotide sequence ID" value="NZ_AJJU01000003.1"/>
</dbReference>
<dbReference type="Proteomes" id="UP000005938">
    <property type="component" value="Unassembled WGS sequence"/>
</dbReference>
<keyword evidence="3" id="KW-1185">Reference proteome</keyword>
<dbReference type="OrthoDB" id="893601at2"/>
<reference evidence="2 3" key="1">
    <citation type="journal article" date="2012" name="J. Bacteriol.">
        <title>Genome Sequence of the Halotolerant Bacterium Imtechella halotolerans K1T.</title>
        <authorList>
            <person name="Kumar S."/>
            <person name="Vikram S."/>
            <person name="Subramanian S."/>
            <person name="Raghava G.P."/>
            <person name="Pinnaka A.K."/>
        </authorList>
    </citation>
    <scope>NUCLEOTIDE SEQUENCE [LARGE SCALE GENOMIC DNA]</scope>
    <source>
        <strain evidence="2 3">K1</strain>
    </source>
</reference>